<evidence type="ECO:0000313" key="5">
    <source>
        <dbReference type="EMBL" id="URI07577.1"/>
    </source>
</evidence>
<gene>
    <name evidence="5" type="ORF">MW290_02830</name>
</gene>
<proteinExistence type="predicted"/>
<evidence type="ECO:0000259" key="4">
    <source>
        <dbReference type="PROSITE" id="PS50043"/>
    </source>
</evidence>
<dbReference type="PROSITE" id="PS50043">
    <property type="entry name" value="HTH_LUXR_2"/>
    <property type="match status" value="1"/>
</dbReference>
<dbReference type="Pfam" id="PF00196">
    <property type="entry name" value="GerE"/>
    <property type="match status" value="1"/>
</dbReference>
<evidence type="ECO:0000313" key="6">
    <source>
        <dbReference type="Proteomes" id="UP001056201"/>
    </source>
</evidence>
<evidence type="ECO:0000256" key="2">
    <source>
        <dbReference type="ARBA" id="ARBA00023125"/>
    </source>
</evidence>
<keyword evidence="6" id="KW-1185">Reference proteome</keyword>
<dbReference type="SMART" id="SM00421">
    <property type="entry name" value="HTH_LUXR"/>
    <property type="match status" value="1"/>
</dbReference>
<dbReference type="PROSITE" id="PS00622">
    <property type="entry name" value="HTH_LUXR_1"/>
    <property type="match status" value="1"/>
</dbReference>
<evidence type="ECO:0000256" key="1">
    <source>
        <dbReference type="ARBA" id="ARBA00023015"/>
    </source>
</evidence>
<dbReference type="InterPro" id="IPR036388">
    <property type="entry name" value="WH-like_DNA-bd_sf"/>
</dbReference>
<dbReference type="RefSeq" id="WP_250195811.1">
    <property type="nucleotide sequence ID" value="NZ_CP097635.1"/>
</dbReference>
<dbReference type="Gene3D" id="1.10.10.10">
    <property type="entry name" value="Winged helix-like DNA-binding domain superfamily/Winged helix DNA-binding domain"/>
    <property type="match status" value="1"/>
</dbReference>
<evidence type="ECO:0000256" key="3">
    <source>
        <dbReference type="ARBA" id="ARBA00023163"/>
    </source>
</evidence>
<sequence>MPTLSELERPAMEPASRPPASLGDCIEALYDAVGDDARFREALASFCDHFDASAAIFMMPPDAQGIQTLATRGVSPASLTEYHNHFFAHDSWRLAAQAQGLLQPGYVARGCDIVDPEALRVSYFGREFLAHAQIKDILTGVTAPLEPQGTDCAIVSFHRASAQPGWFDRRLVGRLREVLPDLGRALRLHRRIAPQVAMADTLEGMFEDLDVPMLFVNERGHLMRGNRQAQAACRTGHPLQLTLGGTLMAHTAAGWQPLARLMAALSQAPTVRHMLLDQDQTPVVLTLRQVHGPTPALLAGQVDDTVHAVATLRSSSADVLEALASHYGLTPAELRTARHVLDGLPAESIADLLGVKLSTVRTHIGHLLAKTGARRQTELVARLRGGGLRA</sequence>
<dbReference type="Proteomes" id="UP001056201">
    <property type="component" value="Chromosome 1"/>
</dbReference>
<keyword evidence="1" id="KW-0805">Transcription regulation</keyword>
<keyword evidence="2" id="KW-0238">DNA-binding</keyword>
<reference evidence="5" key="1">
    <citation type="submission" date="2022-05" db="EMBL/GenBank/DDBJ databases">
        <title>An RpoN-dependent PEP-CTERM gene is involved in floc formation of an Aquincola tertiaricarbonis strain.</title>
        <authorList>
            <person name="Qiu D."/>
            <person name="Xia M."/>
        </authorList>
    </citation>
    <scope>NUCLEOTIDE SEQUENCE</scope>
    <source>
        <strain evidence="5">RN12</strain>
    </source>
</reference>
<dbReference type="CDD" id="cd06170">
    <property type="entry name" value="LuxR_C_like"/>
    <property type="match status" value="1"/>
</dbReference>
<organism evidence="5 6">
    <name type="scientific">Aquincola tertiaricarbonis</name>
    <dbReference type="NCBI Taxonomy" id="391953"/>
    <lineage>
        <taxon>Bacteria</taxon>
        <taxon>Pseudomonadati</taxon>
        <taxon>Pseudomonadota</taxon>
        <taxon>Betaproteobacteria</taxon>
        <taxon>Burkholderiales</taxon>
        <taxon>Sphaerotilaceae</taxon>
        <taxon>Aquincola</taxon>
    </lineage>
</organism>
<name>A0ABY4S6B6_AQUTE</name>
<dbReference type="SUPFAM" id="SSF46894">
    <property type="entry name" value="C-terminal effector domain of the bipartite response regulators"/>
    <property type="match status" value="1"/>
</dbReference>
<dbReference type="EMBL" id="CP097635">
    <property type="protein sequence ID" value="URI07577.1"/>
    <property type="molecule type" value="Genomic_DNA"/>
</dbReference>
<dbReference type="PANTHER" id="PTHR44688">
    <property type="entry name" value="DNA-BINDING TRANSCRIPTIONAL ACTIVATOR DEVR_DOSR"/>
    <property type="match status" value="1"/>
</dbReference>
<protein>
    <submittedName>
        <fullName evidence="5">Helix-turn-helix transcriptional regulator</fullName>
    </submittedName>
</protein>
<dbReference type="InterPro" id="IPR000792">
    <property type="entry name" value="Tscrpt_reg_LuxR_C"/>
</dbReference>
<dbReference type="InterPro" id="IPR016032">
    <property type="entry name" value="Sig_transdc_resp-reg_C-effctor"/>
</dbReference>
<keyword evidence="3" id="KW-0804">Transcription</keyword>
<dbReference type="PANTHER" id="PTHR44688:SF16">
    <property type="entry name" value="DNA-BINDING TRANSCRIPTIONAL ACTIVATOR DEVR_DOSR"/>
    <property type="match status" value="1"/>
</dbReference>
<accession>A0ABY4S6B6</accession>
<feature type="domain" description="HTH luxR-type" evidence="4">
    <location>
        <begin position="319"/>
        <end position="387"/>
    </location>
</feature>